<name>A6UNK4_METVS</name>
<dbReference type="NCBIfam" id="TIGR01564">
    <property type="entry name" value="S_layer_MJ"/>
    <property type="match status" value="1"/>
</dbReference>
<feature type="region of interest" description="Disordered" evidence="1">
    <location>
        <begin position="141"/>
        <end position="169"/>
    </location>
</feature>
<evidence type="ECO:0000313" key="4">
    <source>
        <dbReference type="Proteomes" id="UP000001107"/>
    </source>
</evidence>
<dbReference type="RefSeq" id="WP_011971980.1">
    <property type="nucleotide sequence ID" value="NC_009634.1"/>
</dbReference>
<evidence type="ECO:0000313" key="3">
    <source>
        <dbReference type="EMBL" id="ABR54076.1"/>
    </source>
</evidence>
<dbReference type="GeneID" id="5324580"/>
<protein>
    <recommendedName>
        <fullName evidence="2">S-layer protein outer domain-containing protein</fullName>
    </recommendedName>
</protein>
<dbReference type="Pfam" id="PF05124">
    <property type="entry name" value="S_layer_C"/>
    <property type="match status" value="1"/>
</dbReference>
<dbReference type="eggNOG" id="arCOG03419">
    <property type="taxonomic scope" value="Archaea"/>
</dbReference>
<dbReference type="InterPro" id="IPR022651">
    <property type="entry name" value="S_layer_C"/>
</dbReference>
<dbReference type="Proteomes" id="UP000001107">
    <property type="component" value="Chromosome"/>
</dbReference>
<reference evidence="3" key="1">
    <citation type="submission" date="2007-06" db="EMBL/GenBank/DDBJ databases">
        <title>Complete sequence of Methanococcus vannielii SB.</title>
        <authorList>
            <consortium name="US DOE Joint Genome Institute"/>
            <person name="Copeland A."/>
            <person name="Lucas S."/>
            <person name="Lapidus A."/>
            <person name="Barry K."/>
            <person name="Glavina del Rio T."/>
            <person name="Dalin E."/>
            <person name="Tice H."/>
            <person name="Pitluck S."/>
            <person name="Chain P."/>
            <person name="Malfatti S."/>
            <person name="Shin M."/>
            <person name="Vergez L."/>
            <person name="Schmutz J."/>
            <person name="Larimer F."/>
            <person name="Land M."/>
            <person name="Hauser L."/>
            <person name="Kyrpides N."/>
            <person name="Anderson I."/>
            <person name="Sieprawska-Lupa M."/>
            <person name="Whitman W.B."/>
            <person name="Richardson P."/>
        </authorList>
    </citation>
    <scope>NUCLEOTIDE SEQUENCE [LARGE SCALE GENOMIC DNA]</scope>
    <source>
        <strain evidence="3">SB</strain>
    </source>
</reference>
<proteinExistence type="predicted"/>
<evidence type="ECO:0000256" key="1">
    <source>
        <dbReference type="SAM" id="MobiDB-lite"/>
    </source>
</evidence>
<keyword evidence="4" id="KW-1185">Reference proteome</keyword>
<dbReference type="KEGG" id="mvn:Mevan_0165"/>
<feature type="compositionally biased region" description="Low complexity" evidence="1">
    <location>
        <begin position="141"/>
        <end position="158"/>
    </location>
</feature>
<feature type="domain" description="S-layer protein outer" evidence="2">
    <location>
        <begin position="173"/>
        <end position="286"/>
    </location>
</feature>
<accession>A6UNK4</accession>
<evidence type="ECO:0000259" key="2">
    <source>
        <dbReference type="Pfam" id="PF05124"/>
    </source>
</evidence>
<dbReference type="OrthoDB" id="95119at2157"/>
<dbReference type="InterPro" id="IPR006454">
    <property type="entry name" value="S_layer_MJ"/>
</dbReference>
<sequence length="312" mass="34700">MYKKILIGLLCLLVFSPLQGQEMPQGNITVNIPKYNVSFDYHLTENKNFTFIELNESKKCSIVGYFDNLPNMIYSVENENYNITLVNGTVAIVSINATGYNKVKTAENCKFVGWNYTINHAFFLVTDIYEMTTAKIVLTNQTTSDGDNSSTDPPSNNNRRGGSGSVTTDQTEISKNVISSIKSEKIKQILSNAKVVAGNTVDYNYAANLRTDSMITTVSELNQDTVIVGGPLANPYAKMYDNKFDLKITNDYPGENKGVIQVKEINGYMVIYIAGSDRFGTLAALEYFKTLDELPEKPLIIEWTSTGSKLIK</sequence>
<dbReference type="EMBL" id="CP000742">
    <property type="protein sequence ID" value="ABR54076.1"/>
    <property type="molecule type" value="Genomic_DNA"/>
</dbReference>
<gene>
    <name evidence="3" type="ordered locus">Mevan_0165</name>
</gene>
<dbReference type="AlphaFoldDB" id="A6UNK4"/>
<dbReference type="HOGENOM" id="CLU_890304_0_0_2"/>
<organism evidence="3 4">
    <name type="scientific">Methanococcus vannielii (strain ATCC 35089 / DSM 1224 / JCM 13029 / OCM 148 / SB)</name>
    <dbReference type="NCBI Taxonomy" id="406327"/>
    <lineage>
        <taxon>Archaea</taxon>
        <taxon>Methanobacteriati</taxon>
        <taxon>Methanobacteriota</taxon>
        <taxon>Methanomada group</taxon>
        <taxon>Methanococci</taxon>
        <taxon>Methanococcales</taxon>
        <taxon>Methanococcaceae</taxon>
        <taxon>Methanococcus</taxon>
    </lineage>
</organism>